<dbReference type="Pfam" id="PF01381">
    <property type="entry name" value="HTH_3"/>
    <property type="match status" value="1"/>
</dbReference>
<sequence>MTRPTFSDFKKKALKDPETKAEYESLSAAYSLRKKLIGLRKKAGITQKELADRLSTQKSNISRLENVNSKISPKLSTIEEYAKAVGFKLEIHFVPRESSSDERVNSF</sequence>
<organism evidence="2">
    <name type="scientific">uncultured Desulfobacteraceae bacterium</name>
    <dbReference type="NCBI Taxonomy" id="218296"/>
    <lineage>
        <taxon>Bacteria</taxon>
        <taxon>Pseudomonadati</taxon>
        <taxon>Thermodesulfobacteriota</taxon>
        <taxon>Desulfobacteria</taxon>
        <taxon>Desulfobacterales</taxon>
        <taxon>Desulfobacteraceae</taxon>
        <taxon>environmental samples</taxon>
    </lineage>
</organism>
<accession>A0A484HIG5</accession>
<dbReference type="SMART" id="SM00530">
    <property type="entry name" value="HTH_XRE"/>
    <property type="match status" value="1"/>
</dbReference>
<gene>
    <name evidence="2" type="ORF">EPICR_240009</name>
</gene>
<dbReference type="InterPro" id="IPR010982">
    <property type="entry name" value="Lambda_DNA-bd_dom_sf"/>
</dbReference>
<dbReference type="AlphaFoldDB" id="A0A484HIG5"/>
<reference evidence="2" key="1">
    <citation type="submission" date="2019-01" db="EMBL/GenBank/DDBJ databases">
        <authorList>
            <consortium name="Genoscope - CEA"/>
            <person name="William W."/>
        </authorList>
    </citation>
    <scope>NUCLEOTIDE SEQUENCE</scope>
    <source>
        <strain evidence="2">CR-1</strain>
    </source>
</reference>
<dbReference type="CDD" id="cd00093">
    <property type="entry name" value="HTH_XRE"/>
    <property type="match status" value="1"/>
</dbReference>
<dbReference type="EMBL" id="CAACVI010000017">
    <property type="protein sequence ID" value="VEN74048.1"/>
    <property type="molecule type" value="Genomic_DNA"/>
</dbReference>
<evidence type="ECO:0000259" key="1">
    <source>
        <dbReference type="PROSITE" id="PS50943"/>
    </source>
</evidence>
<feature type="domain" description="HTH cro/C1-type" evidence="1">
    <location>
        <begin position="36"/>
        <end position="92"/>
    </location>
</feature>
<protein>
    <submittedName>
        <fullName evidence="2">Transcriptional regulator</fullName>
    </submittedName>
</protein>
<proteinExistence type="predicted"/>
<dbReference type="GO" id="GO:0003677">
    <property type="term" value="F:DNA binding"/>
    <property type="evidence" value="ECO:0007669"/>
    <property type="project" value="InterPro"/>
</dbReference>
<dbReference type="SUPFAM" id="SSF47413">
    <property type="entry name" value="lambda repressor-like DNA-binding domains"/>
    <property type="match status" value="1"/>
</dbReference>
<evidence type="ECO:0000313" key="2">
    <source>
        <dbReference type="EMBL" id="VEN74048.1"/>
    </source>
</evidence>
<dbReference type="PROSITE" id="PS50943">
    <property type="entry name" value="HTH_CROC1"/>
    <property type="match status" value="1"/>
</dbReference>
<dbReference type="InterPro" id="IPR001387">
    <property type="entry name" value="Cro/C1-type_HTH"/>
</dbReference>
<name>A0A484HIG5_9BACT</name>
<dbReference type="Gene3D" id="1.10.260.40">
    <property type="entry name" value="lambda repressor-like DNA-binding domains"/>
    <property type="match status" value="1"/>
</dbReference>